<evidence type="ECO:0000313" key="2">
    <source>
        <dbReference type="Proteomes" id="UP000190890"/>
    </source>
</evidence>
<reference evidence="1 2" key="1">
    <citation type="submission" date="2016-05" db="EMBL/GenBank/DDBJ databases">
        <title>Microbial solvent formation.</title>
        <authorList>
            <person name="Poehlein A."/>
            <person name="Montoya Solano J.D."/>
            <person name="Flitsch S."/>
            <person name="Krabben P."/>
            <person name="Duerre P."/>
            <person name="Daniel R."/>
        </authorList>
    </citation>
    <scope>NUCLEOTIDE SEQUENCE [LARGE SCALE GENOMIC DNA]</scope>
    <source>
        <strain evidence="1 2">DSM 2619</strain>
    </source>
</reference>
<dbReference type="STRING" id="29367.CLPUN_32730"/>
<accession>A0A1S8TCW6</accession>
<keyword evidence="2" id="KW-1185">Reference proteome</keyword>
<protein>
    <submittedName>
        <fullName evidence="1">Uncharacterized protein</fullName>
    </submittedName>
</protein>
<evidence type="ECO:0000313" key="1">
    <source>
        <dbReference type="EMBL" id="OOM75462.1"/>
    </source>
</evidence>
<proteinExistence type="predicted"/>
<gene>
    <name evidence="1" type="ORF">CLPUN_32730</name>
</gene>
<name>A0A1S8TCW6_9CLOT</name>
<organism evidence="1 2">
    <name type="scientific">Clostridium puniceum</name>
    <dbReference type="NCBI Taxonomy" id="29367"/>
    <lineage>
        <taxon>Bacteria</taxon>
        <taxon>Bacillati</taxon>
        <taxon>Bacillota</taxon>
        <taxon>Clostridia</taxon>
        <taxon>Eubacteriales</taxon>
        <taxon>Clostridiaceae</taxon>
        <taxon>Clostridium</taxon>
    </lineage>
</organism>
<sequence length="68" mass="7884">MKFCIMTPSKSMILIINEIKFNDDKTVAELISDNSIIGKLDLDQCNLKKLNRTDGNMEYYEIIEKLNL</sequence>
<dbReference type="EMBL" id="LZZM01000185">
    <property type="protein sequence ID" value="OOM75462.1"/>
    <property type="molecule type" value="Genomic_DNA"/>
</dbReference>
<dbReference type="RefSeq" id="WP_077848321.1">
    <property type="nucleotide sequence ID" value="NZ_LZZM01000185.1"/>
</dbReference>
<dbReference type="Proteomes" id="UP000190890">
    <property type="component" value="Unassembled WGS sequence"/>
</dbReference>
<comment type="caution">
    <text evidence="1">The sequence shown here is derived from an EMBL/GenBank/DDBJ whole genome shotgun (WGS) entry which is preliminary data.</text>
</comment>
<dbReference type="AlphaFoldDB" id="A0A1S8TCW6"/>